<evidence type="ECO:0000256" key="1">
    <source>
        <dbReference type="SAM" id="MobiDB-lite"/>
    </source>
</evidence>
<protein>
    <submittedName>
        <fullName evidence="3">Anti-anti-sigma factor</fullName>
    </submittedName>
</protein>
<proteinExistence type="predicted"/>
<name>A0A1I5T3C7_9ACTN</name>
<dbReference type="STRING" id="1523247.SAMN05660464_4208"/>
<sequence length="163" mass="17156">MPHTSAERSTTVPGELLSVTTVRDLRPGRVVVEVVGEVDTCTAPLLAACLDAPADRAGVRELVVRLERVTFLGVAGLGVLARAHRRCRSRGARLVVRTGGRRCVLRPLHLVGLAGPVAVDPARADGLPTGPRTRGRPRAAPRRSPERRARGEPVGGGGAAAHR</sequence>
<gene>
    <name evidence="3" type="ORF">SAMN05660464_4208</name>
</gene>
<feature type="domain" description="STAS" evidence="2">
    <location>
        <begin position="19"/>
        <end position="113"/>
    </location>
</feature>
<dbReference type="EMBL" id="FOWQ01000008">
    <property type="protein sequence ID" value="SFP77529.1"/>
    <property type="molecule type" value="Genomic_DNA"/>
</dbReference>
<dbReference type="CDD" id="cd07043">
    <property type="entry name" value="STAS_anti-anti-sigma_factors"/>
    <property type="match status" value="1"/>
</dbReference>
<dbReference type="Pfam" id="PF01740">
    <property type="entry name" value="STAS"/>
    <property type="match status" value="1"/>
</dbReference>
<accession>A0A1I5T3C7</accession>
<dbReference type="AlphaFoldDB" id="A0A1I5T3C7"/>
<keyword evidence="4" id="KW-1185">Reference proteome</keyword>
<reference evidence="4" key="1">
    <citation type="submission" date="2016-10" db="EMBL/GenBank/DDBJ databases">
        <authorList>
            <person name="Varghese N."/>
            <person name="Submissions S."/>
        </authorList>
    </citation>
    <scope>NUCLEOTIDE SEQUENCE [LARGE SCALE GENOMIC DNA]</scope>
    <source>
        <strain evidence="4">DSM 44208</strain>
    </source>
</reference>
<dbReference type="RefSeq" id="WP_169064522.1">
    <property type="nucleotide sequence ID" value="NZ_FOWQ01000008.1"/>
</dbReference>
<evidence type="ECO:0000259" key="2">
    <source>
        <dbReference type="PROSITE" id="PS50801"/>
    </source>
</evidence>
<evidence type="ECO:0000313" key="3">
    <source>
        <dbReference type="EMBL" id="SFP77529.1"/>
    </source>
</evidence>
<feature type="region of interest" description="Disordered" evidence="1">
    <location>
        <begin position="121"/>
        <end position="163"/>
    </location>
</feature>
<dbReference type="InterPro" id="IPR036513">
    <property type="entry name" value="STAS_dom_sf"/>
</dbReference>
<dbReference type="Proteomes" id="UP000198857">
    <property type="component" value="Unassembled WGS sequence"/>
</dbReference>
<dbReference type="InterPro" id="IPR002645">
    <property type="entry name" value="STAS_dom"/>
</dbReference>
<evidence type="ECO:0000313" key="4">
    <source>
        <dbReference type="Proteomes" id="UP000198857"/>
    </source>
</evidence>
<dbReference type="SUPFAM" id="SSF52091">
    <property type="entry name" value="SpoIIaa-like"/>
    <property type="match status" value="1"/>
</dbReference>
<dbReference type="Gene3D" id="3.30.750.24">
    <property type="entry name" value="STAS domain"/>
    <property type="match status" value="1"/>
</dbReference>
<dbReference type="PROSITE" id="PS50801">
    <property type="entry name" value="STAS"/>
    <property type="match status" value="1"/>
</dbReference>
<feature type="compositionally biased region" description="Gly residues" evidence="1">
    <location>
        <begin position="153"/>
        <end position="163"/>
    </location>
</feature>
<organism evidence="3 4">
    <name type="scientific">Geodermatophilus dictyosporus</name>
    <dbReference type="NCBI Taxonomy" id="1523247"/>
    <lineage>
        <taxon>Bacteria</taxon>
        <taxon>Bacillati</taxon>
        <taxon>Actinomycetota</taxon>
        <taxon>Actinomycetes</taxon>
        <taxon>Geodermatophilales</taxon>
        <taxon>Geodermatophilaceae</taxon>
        <taxon>Geodermatophilus</taxon>
    </lineage>
</organism>